<evidence type="ECO:0000313" key="2">
    <source>
        <dbReference type="Proteomes" id="UP000886998"/>
    </source>
</evidence>
<dbReference type="PANTHER" id="PTHR47326">
    <property type="entry name" value="TRANSPOSABLE ELEMENT TC3 TRANSPOSASE-LIKE PROTEIN"/>
    <property type="match status" value="1"/>
</dbReference>
<keyword evidence="2" id="KW-1185">Reference proteome</keyword>
<dbReference type="InterPro" id="IPR036397">
    <property type="entry name" value="RNaseH_sf"/>
</dbReference>
<gene>
    <name evidence="1" type="primary">AVEN_131084_1</name>
    <name evidence="1" type="ORF">TNIN_436601</name>
</gene>
<dbReference type="Proteomes" id="UP000886998">
    <property type="component" value="Unassembled WGS sequence"/>
</dbReference>
<dbReference type="OrthoDB" id="7787442at2759"/>
<sequence>MTWLCAPPHNHGPVKALLLQHFSEERVISLSFPNPWPPRSLHLTQYDFWLWGYLKSLVYRGGVATLNDLNNSITLHVRSLTTRSNTIDLTFCK</sequence>
<dbReference type="AlphaFoldDB" id="A0A8X6WSE7"/>
<dbReference type="PANTHER" id="PTHR47326:SF1">
    <property type="entry name" value="HTH PSQ-TYPE DOMAIN-CONTAINING PROTEIN"/>
    <property type="match status" value="1"/>
</dbReference>
<name>A0A8X6WSE7_9ARAC</name>
<dbReference type="EMBL" id="BMAV01001918">
    <property type="protein sequence ID" value="GFY40483.1"/>
    <property type="molecule type" value="Genomic_DNA"/>
</dbReference>
<protein>
    <submittedName>
        <fullName evidence="1">Uncharacterized protein</fullName>
    </submittedName>
</protein>
<proteinExistence type="predicted"/>
<accession>A0A8X6WSE7</accession>
<evidence type="ECO:0000313" key="1">
    <source>
        <dbReference type="EMBL" id="GFY40483.1"/>
    </source>
</evidence>
<dbReference type="GO" id="GO:0003676">
    <property type="term" value="F:nucleic acid binding"/>
    <property type="evidence" value="ECO:0007669"/>
    <property type="project" value="InterPro"/>
</dbReference>
<comment type="caution">
    <text evidence="1">The sequence shown here is derived from an EMBL/GenBank/DDBJ whole genome shotgun (WGS) entry which is preliminary data.</text>
</comment>
<dbReference type="Gene3D" id="3.30.420.10">
    <property type="entry name" value="Ribonuclease H-like superfamily/Ribonuclease H"/>
    <property type="match status" value="1"/>
</dbReference>
<reference evidence="1" key="1">
    <citation type="submission" date="2020-08" db="EMBL/GenBank/DDBJ databases">
        <title>Multicomponent nature underlies the extraordinary mechanical properties of spider dragline silk.</title>
        <authorList>
            <person name="Kono N."/>
            <person name="Nakamura H."/>
            <person name="Mori M."/>
            <person name="Yoshida Y."/>
            <person name="Ohtoshi R."/>
            <person name="Malay A.D."/>
            <person name="Moran D.A.P."/>
            <person name="Tomita M."/>
            <person name="Numata K."/>
            <person name="Arakawa K."/>
        </authorList>
    </citation>
    <scope>NUCLEOTIDE SEQUENCE</scope>
</reference>
<organism evidence="1 2">
    <name type="scientific">Trichonephila inaurata madagascariensis</name>
    <dbReference type="NCBI Taxonomy" id="2747483"/>
    <lineage>
        <taxon>Eukaryota</taxon>
        <taxon>Metazoa</taxon>
        <taxon>Ecdysozoa</taxon>
        <taxon>Arthropoda</taxon>
        <taxon>Chelicerata</taxon>
        <taxon>Arachnida</taxon>
        <taxon>Araneae</taxon>
        <taxon>Araneomorphae</taxon>
        <taxon>Entelegynae</taxon>
        <taxon>Araneoidea</taxon>
        <taxon>Nephilidae</taxon>
        <taxon>Trichonephila</taxon>
        <taxon>Trichonephila inaurata</taxon>
    </lineage>
</organism>